<feature type="non-terminal residue" evidence="1">
    <location>
        <position position="1"/>
    </location>
</feature>
<organism evidence="1">
    <name type="scientific">marine sediment metagenome</name>
    <dbReference type="NCBI Taxonomy" id="412755"/>
    <lineage>
        <taxon>unclassified sequences</taxon>
        <taxon>metagenomes</taxon>
        <taxon>ecological metagenomes</taxon>
    </lineage>
</organism>
<dbReference type="AlphaFoldDB" id="A0A0F8ZUV2"/>
<proteinExistence type="predicted"/>
<evidence type="ECO:0000313" key="1">
    <source>
        <dbReference type="EMBL" id="KKK70154.1"/>
    </source>
</evidence>
<accession>A0A0F8ZUV2</accession>
<dbReference type="EMBL" id="LAZR01058315">
    <property type="protein sequence ID" value="KKK70154.1"/>
    <property type="molecule type" value="Genomic_DNA"/>
</dbReference>
<protein>
    <submittedName>
        <fullName evidence="1">Uncharacterized protein</fullName>
    </submittedName>
</protein>
<sequence length="94" mass="10572">VRVTKDETGEFLRCTGEVFRLDGDEDAPIGVAFGKADNTVLINSKGEEEWGMWFARNELRYSPGSLLSPICPVPPENRLSKTMPLTQENINRIF</sequence>
<reference evidence="1" key="1">
    <citation type="journal article" date="2015" name="Nature">
        <title>Complex archaea that bridge the gap between prokaryotes and eukaryotes.</title>
        <authorList>
            <person name="Spang A."/>
            <person name="Saw J.H."/>
            <person name="Jorgensen S.L."/>
            <person name="Zaremba-Niedzwiedzka K."/>
            <person name="Martijn J."/>
            <person name="Lind A.E."/>
            <person name="van Eijk R."/>
            <person name="Schleper C."/>
            <person name="Guy L."/>
            <person name="Ettema T.J."/>
        </authorList>
    </citation>
    <scope>NUCLEOTIDE SEQUENCE</scope>
</reference>
<comment type="caution">
    <text evidence="1">The sequence shown here is derived from an EMBL/GenBank/DDBJ whole genome shotgun (WGS) entry which is preliminary data.</text>
</comment>
<gene>
    <name evidence="1" type="ORF">LCGC14_2926870</name>
</gene>
<name>A0A0F8ZUV2_9ZZZZ</name>